<accession>A0A426XJ33</accession>
<dbReference type="Proteomes" id="UP000287651">
    <property type="component" value="Unassembled WGS sequence"/>
</dbReference>
<evidence type="ECO:0000313" key="3">
    <source>
        <dbReference type="Proteomes" id="UP000287651"/>
    </source>
</evidence>
<feature type="region of interest" description="Disordered" evidence="1">
    <location>
        <begin position="1"/>
        <end position="22"/>
    </location>
</feature>
<proteinExistence type="predicted"/>
<evidence type="ECO:0000313" key="2">
    <source>
        <dbReference type="EMBL" id="RRT39509.1"/>
    </source>
</evidence>
<name>A0A426XJ33_ENSVE</name>
<protein>
    <submittedName>
        <fullName evidence="2">Uncharacterized protein</fullName>
    </submittedName>
</protein>
<reference evidence="2 3" key="1">
    <citation type="journal article" date="2014" name="Agronomy (Basel)">
        <title>A Draft Genome Sequence for Ensete ventricosum, the Drought-Tolerant Tree Against Hunger.</title>
        <authorList>
            <person name="Harrison J."/>
            <person name="Moore K.A."/>
            <person name="Paszkiewicz K."/>
            <person name="Jones T."/>
            <person name="Grant M."/>
            <person name="Ambacheew D."/>
            <person name="Muzemil S."/>
            <person name="Studholme D.J."/>
        </authorList>
    </citation>
    <scope>NUCLEOTIDE SEQUENCE [LARGE SCALE GENOMIC DNA]</scope>
</reference>
<dbReference type="EMBL" id="AMZH03020115">
    <property type="protein sequence ID" value="RRT39509.1"/>
    <property type="molecule type" value="Genomic_DNA"/>
</dbReference>
<organism evidence="2 3">
    <name type="scientific">Ensete ventricosum</name>
    <name type="common">Abyssinian banana</name>
    <name type="synonym">Musa ensete</name>
    <dbReference type="NCBI Taxonomy" id="4639"/>
    <lineage>
        <taxon>Eukaryota</taxon>
        <taxon>Viridiplantae</taxon>
        <taxon>Streptophyta</taxon>
        <taxon>Embryophyta</taxon>
        <taxon>Tracheophyta</taxon>
        <taxon>Spermatophyta</taxon>
        <taxon>Magnoliopsida</taxon>
        <taxon>Liliopsida</taxon>
        <taxon>Zingiberales</taxon>
        <taxon>Musaceae</taxon>
        <taxon>Ensete</taxon>
    </lineage>
</organism>
<comment type="caution">
    <text evidence="2">The sequence shown here is derived from an EMBL/GenBank/DDBJ whole genome shotgun (WGS) entry which is preliminary data.</text>
</comment>
<feature type="compositionally biased region" description="Basic and acidic residues" evidence="1">
    <location>
        <begin position="9"/>
        <end position="22"/>
    </location>
</feature>
<gene>
    <name evidence="2" type="ORF">B296_00056675</name>
</gene>
<dbReference type="AlphaFoldDB" id="A0A426XJ33"/>
<evidence type="ECO:0000256" key="1">
    <source>
        <dbReference type="SAM" id="MobiDB-lite"/>
    </source>
</evidence>
<sequence>MTMGMIKWRLKEAPKEDGDEDLDRRRCHGIERERAVEEEGFYHSGEGGKFEQLVRKQHEVTCITRQGVESYAIRTVRAM</sequence>